<dbReference type="InterPro" id="IPR010095">
    <property type="entry name" value="Cas12f1-like_TNB"/>
</dbReference>
<dbReference type="InterPro" id="IPR001959">
    <property type="entry name" value="Transposase"/>
</dbReference>
<evidence type="ECO:0000259" key="7">
    <source>
        <dbReference type="Pfam" id="PF01385"/>
    </source>
</evidence>
<dbReference type="Pfam" id="PF01385">
    <property type="entry name" value="OrfB_IS605"/>
    <property type="match status" value="1"/>
</dbReference>
<keyword evidence="4" id="KW-0862">Zinc</keyword>
<keyword evidence="3" id="KW-0479">Metal-binding</keyword>
<feature type="domain" description="Probable transposase IS891/IS1136/IS1341" evidence="7">
    <location>
        <begin position="171"/>
        <end position="276"/>
    </location>
</feature>
<evidence type="ECO:0000313" key="10">
    <source>
        <dbReference type="EMBL" id="QJB04561.1"/>
    </source>
</evidence>
<evidence type="ECO:0000256" key="3">
    <source>
        <dbReference type="ARBA" id="ARBA00022723"/>
    </source>
</evidence>
<evidence type="ECO:0000256" key="4">
    <source>
        <dbReference type="ARBA" id="ARBA00022833"/>
    </source>
</evidence>
<organism evidence="10">
    <name type="scientific">viral metagenome</name>
    <dbReference type="NCBI Taxonomy" id="1070528"/>
    <lineage>
        <taxon>unclassified sequences</taxon>
        <taxon>metagenomes</taxon>
        <taxon>organismal metagenomes</taxon>
    </lineage>
</organism>
<dbReference type="Pfam" id="PF12323">
    <property type="entry name" value="HTH_OrfB_IS605"/>
    <property type="match status" value="1"/>
</dbReference>
<name>A0A6M3M9P9_9ZZZZ</name>
<dbReference type="NCBIfam" id="TIGR01766">
    <property type="entry name" value="IS200/IS605 family accessory protein TnpB-like domain"/>
    <property type="match status" value="1"/>
</dbReference>
<proteinExistence type="inferred from homology"/>
<evidence type="ECO:0000256" key="2">
    <source>
        <dbReference type="ARBA" id="ARBA00022578"/>
    </source>
</evidence>
<evidence type="ECO:0000256" key="5">
    <source>
        <dbReference type="ARBA" id="ARBA00023125"/>
    </source>
</evidence>
<protein>
    <submittedName>
        <fullName evidence="10">Putative transposase</fullName>
    </submittedName>
</protein>
<dbReference type="NCBIfam" id="NF040570">
    <property type="entry name" value="guided_TnpB"/>
    <property type="match status" value="1"/>
</dbReference>
<keyword evidence="2" id="KW-0815">Transposition</keyword>
<evidence type="ECO:0000259" key="8">
    <source>
        <dbReference type="Pfam" id="PF07282"/>
    </source>
</evidence>
<gene>
    <name evidence="10" type="ORF">MM171B00233_0001</name>
</gene>
<dbReference type="GO" id="GO:0006310">
    <property type="term" value="P:DNA recombination"/>
    <property type="evidence" value="ECO:0007669"/>
    <property type="project" value="UniProtKB-KW"/>
</dbReference>
<dbReference type="EMBL" id="MT143885">
    <property type="protein sequence ID" value="QJB04561.1"/>
    <property type="molecule type" value="Genomic_DNA"/>
</dbReference>
<evidence type="ECO:0000256" key="1">
    <source>
        <dbReference type="ARBA" id="ARBA00008761"/>
    </source>
</evidence>
<dbReference type="GO" id="GO:0003677">
    <property type="term" value="F:DNA binding"/>
    <property type="evidence" value="ECO:0007669"/>
    <property type="project" value="UniProtKB-KW"/>
</dbReference>
<evidence type="ECO:0000256" key="6">
    <source>
        <dbReference type="ARBA" id="ARBA00023172"/>
    </source>
</evidence>
<accession>A0A6M3M9P9</accession>
<evidence type="ECO:0000259" key="9">
    <source>
        <dbReference type="Pfam" id="PF12323"/>
    </source>
</evidence>
<dbReference type="GO" id="GO:0032196">
    <property type="term" value="P:transposition"/>
    <property type="evidence" value="ECO:0007669"/>
    <property type="project" value="UniProtKB-KW"/>
</dbReference>
<dbReference type="Pfam" id="PF07282">
    <property type="entry name" value="Cas12f1-like_TNB"/>
    <property type="match status" value="1"/>
</dbReference>
<dbReference type="GO" id="GO:0046872">
    <property type="term" value="F:metal ion binding"/>
    <property type="evidence" value="ECO:0007669"/>
    <property type="project" value="UniProtKB-KW"/>
</dbReference>
<keyword evidence="5" id="KW-0238">DNA-binding</keyword>
<reference evidence="10" key="1">
    <citation type="submission" date="2020-03" db="EMBL/GenBank/DDBJ databases">
        <title>The deep terrestrial virosphere.</title>
        <authorList>
            <person name="Holmfeldt K."/>
            <person name="Nilsson E."/>
            <person name="Simone D."/>
            <person name="Lopez-Fernandez M."/>
            <person name="Wu X."/>
            <person name="de Brujin I."/>
            <person name="Lundin D."/>
            <person name="Andersson A."/>
            <person name="Bertilsson S."/>
            <person name="Dopson M."/>
        </authorList>
    </citation>
    <scope>NUCLEOTIDE SEQUENCE</scope>
    <source>
        <strain evidence="10">MM171B00233</strain>
    </source>
</reference>
<feature type="domain" description="Cas12f1-like TNB" evidence="8">
    <location>
        <begin position="288"/>
        <end position="355"/>
    </location>
</feature>
<comment type="similarity">
    <text evidence="1">In the C-terminal section; belongs to the transposase 35 family.</text>
</comment>
<feature type="domain" description="Transposase putative helix-turn-helix" evidence="9">
    <location>
        <begin position="1"/>
        <end position="44"/>
    </location>
</feature>
<keyword evidence="6" id="KW-0233">DNA recombination</keyword>
<dbReference type="AlphaFoldDB" id="A0A6M3M9P9"/>
<sequence>MLKSLKYRLYPNNDQKDLLNKHFGCVRFVYNLALECKTNAYSTHKVNLSRYDLQAQLIELKKECEWLKEINSQSLQFALLTLDIAYSNFFKRRAKFPNFKKKSNKQSFHCPQSVIIEKNRLYIPKFKAGIEIVLHRSINGMIRSATISKTPTGRYFVSILTDTGIIIPIKKPINIKTAVGIDIGIKTFAVLSDGTEYENPKHLRNSLQRLKVLQRRVSRKIKGGSNRKNAVKNLAILHEKVTNQRKDFLHKVTDAITKQYDTICIEDLAVSNMVKNHKLALSITDAGWEMFGTFLKYKSEWRGKNVLEIGRFDPSSKLHNKCGYINKELELKDREWTCPKCGKLVLRDANAASNILDWGLLKYSGAERSGVLLELPTLVGAMKEEKFIINSLN</sequence>
<dbReference type="InterPro" id="IPR021027">
    <property type="entry name" value="Transposase_put_HTH"/>
</dbReference>